<keyword evidence="8" id="KW-0131">Cell cycle</keyword>
<evidence type="ECO:0000256" key="6">
    <source>
        <dbReference type="ARBA" id="ARBA00023187"/>
    </source>
</evidence>
<sequence>MPTILLTNDDRHDCFVRRLERHIIEALEQEQQEQYAGHPLLYTAGERKGSRLLDVVDPDCESDVFVRVRAAGGLLGGKGGFGSLLRGQRAIIPKHMRTNDACRDLNGRRIRHVKQEKQLSNWDSEAANEKKKRIHQVSQGKVKVYAGPAAAPTESESTTEPVEKKADAAEKFSETVSEAVSLGLKAALAAKKEENAQEKKRKAVDPLPSVEKKKQFKSFGYASFILKQM</sequence>
<dbReference type="GO" id="GO:0005634">
    <property type="term" value="C:nucleus"/>
    <property type="evidence" value="ECO:0007669"/>
    <property type="project" value="UniProtKB-SubCell"/>
</dbReference>
<gene>
    <name evidence="10" type="ORF">PBIL07802_LOCUS850</name>
</gene>
<dbReference type="GO" id="GO:0006397">
    <property type="term" value="P:mRNA processing"/>
    <property type="evidence" value="ECO:0007669"/>
    <property type="project" value="UniProtKB-KW"/>
</dbReference>
<evidence type="ECO:0000256" key="7">
    <source>
        <dbReference type="ARBA" id="ARBA00023242"/>
    </source>
</evidence>
<protein>
    <recommendedName>
        <fullName evidence="9">SDE2-like domain-containing protein</fullName>
    </recommendedName>
</protein>
<keyword evidence="7" id="KW-0539">Nucleus</keyword>
<dbReference type="GO" id="GO:0008380">
    <property type="term" value="P:RNA splicing"/>
    <property type="evidence" value="ECO:0007669"/>
    <property type="project" value="UniProtKB-KW"/>
</dbReference>
<keyword evidence="6" id="KW-0508">mRNA splicing</keyword>
<reference evidence="10" key="1">
    <citation type="submission" date="2021-01" db="EMBL/GenBank/DDBJ databases">
        <authorList>
            <person name="Corre E."/>
            <person name="Pelletier E."/>
            <person name="Niang G."/>
            <person name="Scheremetjew M."/>
            <person name="Finn R."/>
            <person name="Kale V."/>
            <person name="Holt S."/>
            <person name="Cochrane G."/>
            <person name="Meng A."/>
            <person name="Brown T."/>
            <person name="Cohen L."/>
        </authorList>
    </citation>
    <scope>NUCLEOTIDE SEQUENCE</scope>
    <source>
        <strain evidence="10">NIES-2562</strain>
    </source>
</reference>
<evidence type="ECO:0000256" key="4">
    <source>
        <dbReference type="ARBA" id="ARBA00022490"/>
    </source>
</evidence>
<dbReference type="PANTHER" id="PTHR12786">
    <property type="entry name" value="SPLICING FACTOR SF3A-RELATED"/>
    <property type="match status" value="1"/>
</dbReference>
<comment type="subcellular location">
    <subcellularLocation>
        <location evidence="2">Cytoplasm</location>
    </subcellularLocation>
    <subcellularLocation>
        <location evidence="1">Nucleus</location>
    </subcellularLocation>
</comment>
<evidence type="ECO:0000256" key="1">
    <source>
        <dbReference type="ARBA" id="ARBA00004123"/>
    </source>
</evidence>
<accession>A0A7S3CVI9</accession>
<proteinExistence type="inferred from homology"/>
<dbReference type="EMBL" id="HBIB01001260">
    <property type="protein sequence ID" value="CAE0238707.1"/>
    <property type="molecule type" value="Transcribed_RNA"/>
</dbReference>
<evidence type="ECO:0000256" key="3">
    <source>
        <dbReference type="ARBA" id="ARBA00008726"/>
    </source>
</evidence>
<organism evidence="10">
    <name type="scientific">Palpitomonas bilix</name>
    <dbReference type="NCBI Taxonomy" id="652834"/>
    <lineage>
        <taxon>Eukaryota</taxon>
        <taxon>Eukaryota incertae sedis</taxon>
    </lineage>
</organism>
<dbReference type="GO" id="GO:0005737">
    <property type="term" value="C:cytoplasm"/>
    <property type="evidence" value="ECO:0007669"/>
    <property type="project" value="UniProtKB-SubCell"/>
</dbReference>
<evidence type="ECO:0000259" key="9">
    <source>
        <dbReference type="Pfam" id="PF22782"/>
    </source>
</evidence>
<keyword evidence="5" id="KW-0507">mRNA processing</keyword>
<evidence type="ECO:0000256" key="2">
    <source>
        <dbReference type="ARBA" id="ARBA00004496"/>
    </source>
</evidence>
<name>A0A7S3CVI9_9EUKA</name>
<evidence type="ECO:0000256" key="8">
    <source>
        <dbReference type="ARBA" id="ARBA00023306"/>
    </source>
</evidence>
<evidence type="ECO:0000256" key="5">
    <source>
        <dbReference type="ARBA" id="ARBA00022664"/>
    </source>
</evidence>
<evidence type="ECO:0000313" key="10">
    <source>
        <dbReference type="EMBL" id="CAE0238707.1"/>
    </source>
</evidence>
<dbReference type="InterPro" id="IPR051421">
    <property type="entry name" value="RNA_Proc_DNA_Dmg_Regulator"/>
</dbReference>
<dbReference type="AlphaFoldDB" id="A0A7S3CVI9"/>
<feature type="domain" description="SDE2-like" evidence="9">
    <location>
        <begin position="76"/>
        <end position="177"/>
    </location>
</feature>
<keyword evidence="4" id="KW-0963">Cytoplasm</keyword>
<dbReference type="Pfam" id="PF22782">
    <property type="entry name" value="SDE2"/>
    <property type="match status" value="1"/>
</dbReference>
<comment type="similarity">
    <text evidence="3">Belongs to the SDE2 family.</text>
</comment>
<dbReference type="PANTHER" id="PTHR12786:SF1">
    <property type="entry name" value="SPLICING REGULATOR SDE2"/>
    <property type="match status" value="1"/>
</dbReference>
<dbReference type="InterPro" id="IPR053822">
    <property type="entry name" value="SDE2-like_dom"/>
</dbReference>